<dbReference type="EMBL" id="JAINUL010000001">
    <property type="protein sequence ID" value="MCC0093868.1"/>
    <property type="molecule type" value="Genomic_DNA"/>
</dbReference>
<dbReference type="InterPro" id="IPR029063">
    <property type="entry name" value="SAM-dependent_MTases_sf"/>
</dbReference>
<evidence type="ECO:0000313" key="2">
    <source>
        <dbReference type="Proteomes" id="UP001520654"/>
    </source>
</evidence>
<gene>
    <name evidence="1" type="ORF">K7B10_03505</name>
</gene>
<dbReference type="GO" id="GO:0032259">
    <property type="term" value="P:methylation"/>
    <property type="evidence" value="ECO:0007669"/>
    <property type="project" value="UniProtKB-KW"/>
</dbReference>
<evidence type="ECO:0000313" key="1">
    <source>
        <dbReference type="EMBL" id="MCC0093868.1"/>
    </source>
</evidence>
<name>A0ABS8DYS8_9ACTN</name>
<keyword evidence="2" id="KW-1185">Reference proteome</keyword>
<sequence>MATGLESGAELQLPGLRRAAAHLGGLLGPRADIGSGPGVMTCVLAEAFAGAATVAVDATPGLLDRVRARAGKLGPGDRVAVRHAYRRT</sequence>
<comment type="caution">
    <text evidence="1">The sequence shown here is derived from an EMBL/GenBank/DDBJ whole genome shotgun (WGS) entry which is preliminary data.</text>
</comment>
<dbReference type="GO" id="GO:0008168">
    <property type="term" value="F:methyltransferase activity"/>
    <property type="evidence" value="ECO:0007669"/>
    <property type="project" value="UniProtKB-KW"/>
</dbReference>
<keyword evidence="1" id="KW-0489">Methyltransferase</keyword>
<dbReference type="Proteomes" id="UP001520654">
    <property type="component" value="Unassembled WGS sequence"/>
</dbReference>
<organism evidence="1 2">
    <name type="scientific">Streptomyces flavotricini</name>
    <dbReference type="NCBI Taxonomy" id="66888"/>
    <lineage>
        <taxon>Bacteria</taxon>
        <taxon>Bacillati</taxon>
        <taxon>Actinomycetota</taxon>
        <taxon>Actinomycetes</taxon>
        <taxon>Kitasatosporales</taxon>
        <taxon>Streptomycetaceae</taxon>
        <taxon>Streptomyces</taxon>
    </lineage>
</organism>
<accession>A0ABS8DYS8</accession>
<dbReference type="SUPFAM" id="SSF53335">
    <property type="entry name" value="S-adenosyl-L-methionine-dependent methyltransferases"/>
    <property type="match status" value="1"/>
</dbReference>
<keyword evidence="1" id="KW-0808">Transferase</keyword>
<proteinExistence type="predicted"/>
<reference evidence="1 2" key="1">
    <citation type="submission" date="2021-08" db="EMBL/GenBank/DDBJ databases">
        <title>Genomic Architecture of Streptomyces flavotricini NGL1 and Streptomyces erythrochromogenes HMS4 With Differential Plant Beneficial attributes and laccase production capabilities.</title>
        <authorList>
            <person name="Salwan R."/>
            <person name="Kaur R."/>
            <person name="Sharma V."/>
        </authorList>
    </citation>
    <scope>NUCLEOTIDE SEQUENCE [LARGE SCALE GENOMIC DNA]</scope>
    <source>
        <strain evidence="1 2">NGL1</strain>
    </source>
</reference>
<dbReference type="RefSeq" id="WP_229334486.1">
    <property type="nucleotide sequence ID" value="NZ_JAINUL010000001.1"/>
</dbReference>
<protein>
    <submittedName>
        <fullName evidence="1">Class I SAM-dependent methyltransferase</fullName>
    </submittedName>
</protein>
<dbReference type="Gene3D" id="3.40.50.150">
    <property type="entry name" value="Vaccinia Virus protein VP39"/>
    <property type="match status" value="1"/>
</dbReference>